<dbReference type="RefSeq" id="WP_189612961.1">
    <property type="nucleotide sequence ID" value="NZ_BMXR01000015.1"/>
</dbReference>
<dbReference type="EMBL" id="BMXR01000015">
    <property type="protein sequence ID" value="GGX72228.1"/>
    <property type="molecule type" value="Genomic_DNA"/>
</dbReference>
<protein>
    <recommendedName>
        <fullName evidence="3">Alpha/beta hydrolase</fullName>
    </recommendedName>
</protein>
<reference evidence="1" key="1">
    <citation type="journal article" date="2014" name="Int. J. Syst. Evol. Microbiol.">
        <title>Complete genome sequence of Corynebacterium casei LMG S-19264T (=DSM 44701T), isolated from a smear-ripened cheese.</title>
        <authorList>
            <consortium name="US DOE Joint Genome Institute (JGI-PGF)"/>
            <person name="Walter F."/>
            <person name="Albersmeier A."/>
            <person name="Kalinowski J."/>
            <person name="Ruckert C."/>
        </authorList>
    </citation>
    <scope>NUCLEOTIDE SEQUENCE</scope>
    <source>
        <strain evidence="1">KCTC 22169</strain>
    </source>
</reference>
<organism evidence="1 2">
    <name type="scientific">Saccharospirillum salsuginis</name>
    <dbReference type="NCBI Taxonomy" id="418750"/>
    <lineage>
        <taxon>Bacteria</taxon>
        <taxon>Pseudomonadati</taxon>
        <taxon>Pseudomonadota</taxon>
        <taxon>Gammaproteobacteria</taxon>
        <taxon>Oceanospirillales</taxon>
        <taxon>Saccharospirillaceae</taxon>
        <taxon>Saccharospirillum</taxon>
    </lineage>
</organism>
<gene>
    <name evidence="1" type="ORF">GCM10007392_44550</name>
</gene>
<proteinExistence type="predicted"/>
<evidence type="ECO:0000313" key="1">
    <source>
        <dbReference type="EMBL" id="GGX72228.1"/>
    </source>
</evidence>
<reference evidence="1" key="2">
    <citation type="submission" date="2020-09" db="EMBL/GenBank/DDBJ databases">
        <authorList>
            <person name="Sun Q."/>
            <person name="Kim S."/>
        </authorList>
    </citation>
    <scope>NUCLEOTIDE SEQUENCE</scope>
    <source>
        <strain evidence="1">KCTC 22169</strain>
    </source>
</reference>
<keyword evidence="2" id="KW-1185">Reference proteome</keyword>
<comment type="caution">
    <text evidence="1">The sequence shown here is derived from an EMBL/GenBank/DDBJ whole genome shotgun (WGS) entry which is preliminary data.</text>
</comment>
<evidence type="ECO:0000313" key="2">
    <source>
        <dbReference type="Proteomes" id="UP000626148"/>
    </source>
</evidence>
<name>A0A918NJJ7_9GAMM</name>
<dbReference type="InterPro" id="IPR029058">
    <property type="entry name" value="AB_hydrolase_fold"/>
</dbReference>
<accession>A0A918NJJ7</accession>
<dbReference type="SUPFAM" id="SSF53474">
    <property type="entry name" value="alpha/beta-Hydrolases"/>
    <property type="match status" value="1"/>
</dbReference>
<dbReference type="AlphaFoldDB" id="A0A918NJJ7"/>
<evidence type="ECO:0008006" key="3">
    <source>
        <dbReference type="Google" id="ProtNLM"/>
    </source>
</evidence>
<sequence>MSHHLLFVVHGMGKHPPGWSESVRHVLRQRYQSLERSQLWPWESGFRVVEIHYDDIFEELREQWKLGATNLEAQLTQAGLQKSALTRIQDMLATFGSDHFISTHVLDVVMYRFFATVREAVKARVGKQITEALASLPTDGKWSLIAHSLGTAVTHDTLHALATANGAPRRSIRPAYCLMMLANVSRTLQTDVKAYDSQVRPVMPGQSGVLQYFLDIHHKWDPIPAFWPFQPHDEWPDPETRMAGRFREIALNAISEPNVHGFEHYLRDPACFVPLFRRLTMPELISPEEASTLTVEYLRTNRQTDFDQLRRRLEKSFVKRSGNHADLVRLLIHYYEVVGHD</sequence>
<dbReference type="Proteomes" id="UP000626148">
    <property type="component" value="Unassembled WGS sequence"/>
</dbReference>